<name>A0A062XU36_9BACT</name>
<keyword evidence="3" id="KW-1185">Reference proteome</keyword>
<comment type="caution">
    <text evidence="2">The sequence shown here is derived from an EMBL/GenBank/DDBJ whole genome shotgun (WGS) entry which is preliminary data.</text>
</comment>
<reference evidence="2 3" key="1">
    <citation type="submission" date="2014-04" db="EMBL/GenBank/DDBJ databases">
        <title>The Genome Sequence of Thermoanaerobaculum aquaticum MP-01, The First Cultivated Group 23 Acidobacterium.</title>
        <authorList>
            <person name="Stamps B.W."/>
            <person name="Losey N.A."/>
            <person name="Lawson P.A."/>
            <person name="Stevenson B.S."/>
        </authorList>
    </citation>
    <scope>NUCLEOTIDE SEQUENCE [LARGE SCALE GENOMIC DNA]</scope>
    <source>
        <strain evidence="2 3">MP-01</strain>
    </source>
</reference>
<evidence type="ECO:0000256" key="1">
    <source>
        <dbReference type="SAM" id="Phobius"/>
    </source>
</evidence>
<feature type="transmembrane region" description="Helical" evidence="1">
    <location>
        <begin position="110"/>
        <end position="129"/>
    </location>
</feature>
<evidence type="ECO:0000313" key="2">
    <source>
        <dbReference type="EMBL" id="KDA54348.1"/>
    </source>
</evidence>
<gene>
    <name evidence="2" type="ORF">EG19_11570</name>
</gene>
<dbReference type="Proteomes" id="UP000027284">
    <property type="component" value="Unassembled WGS sequence"/>
</dbReference>
<feature type="transmembrane region" description="Helical" evidence="1">
    <location>
        <begin position="85"/>
        <end position="104"/>
    </location>
</feature>
<proteinExistence type="predicted"/>
<feature type="transmembrane region" description="Helical" evidence="1">
    <location>
        <begin position="173"/>
        <end position="189"/>
    </location>
</feature>
<accession>A0A062XU36</accession>
<feature type="transmembrane region" description="Helical" evidence="1">
    <location>
        <begin position="255"/>
        <end position="274"/>
    </location>
</feature>
<evidence type="ECO:0008006" key="4">
    <source>
        <dbReference type="Google" id="ProtNLM"/>
    </source>
</evidence>
<feature type="transmembrane region" description="Helical" evidence="1">
    <location>
        <begin position="281"/>
        <end position="300"/>
    </location>
</feature>
<feature type="transmembrane region" description="Helical" evidence="1">
    <location>
        <begin position="201"/>
        <end position="221"/>
    </location>
</feature>
<feature type="transmembrane region" description="Helical" evidence="1">
    <location>
        <begin position="306"/>
        <end position="325"/>
    </location>
</feature>
<keyword evidence="1" id="KW-1133">Transmembrane helix</keyword>
<feature type="transmembrane region" description="Helical" evidence="1">
    <location>
        <begin position="337"/>
        <end position="355"/>
    </location>
</feature>
<dbReference type="AlphaFoldDB" id="A0A062XU36"/>
<dbReference type="EMBL" id="JMFG01000008">
    <property type="protein sequence ID" value="KDA54348.1"/>
    <property type="molecule type" value="Genomic_DNA"/>
</dbReference>
<evidence type="ECO:0000313" key="3">
    <source>
        <dbReference type="Proteomes" id="UP000027284"/>
    </source>
</evidence>
<keyword evidence="1" id="KW-0472">Membrane</keyword>
<keyword evidence="1" id="KW-0812">Transmembrane</keyword>
<organism evidence="2 3">
    <name type="scientific">Thermoanaerobaculum aquaticum</name>
    <dbReference type="NCBI Taxonomy" id="1312852"/>
    <lineage>
        <taxon>Bacteria</taxon>
        <taxon>Pseudomonadati</taxon>
        <taxon>Acidobacteriota</taxon>
        <taxon>Thermoanaerobaculia</taxon>
        <taxon>Thermoanaerobaculales</taxon>
        <taxon>Thermoanaerobaculaceae</taxon>
        <taxon>Thermoanaerobaculum</taxon>
    </lineage>
</organism>
<sequence length="503" mass="56247">MRFCSKYFWVLISPTLIFLLFARVFSFSLMGDDFQLLQHVHQALHQPRLLVSDFDTSYRPTTIWTLALDRLLWDRWAGGFHLQSVLLHSIVACALVLVGAKLGLSKPVSLALGLLWGLSPFASETATLVSSRFDDLLLLCWFCLVLAWPRPGMRSHPWLLALLTVLAMLSKETWVVTPVLVFALAWGFARDSLAASFKKALVFFAGALLYVGIYFLCFPGDKNYFRYDLRVLAKVPHSLASFLHLEQPVPLEFPFTLRGGLATVVVLLLVVLAVKTRHPAGIFGASLLFAPMLPTLLVPYQPSRYLVAPYAGFLLLILASLAVFFQKLGERSRRIASVAAGFVGFLVLLAHVFTVRADLRDWARVSDAHARLVRQAEAVAGEFPLDRPVAVVRADGTNVLRDIALSVEGWPKLFYVRGSDPAGLIDAAALFEWVLHREDLQVRPVPESPGSLNRRGAVLLYTRDGFRWVSRDEPNLRVAVEAWRGRGFPVRVIEVRPLPRLTL</sequence>
<protein>
    <recommendedName>
        <fullName evidence="4">Glycosyltransferase RgtA/B/C/D-like domain-containing protein</fullName>
    </recommendedName>
</protein>